<proteinExistence type="predicted"/>
<dbReference type="Proteomes" id="UP000316798">
    <property type="component" value="Chromosome"/>
</dbReference>
<dbReference type="OrthoDB" id="5956306at2"/>
<sequence length="223" mass="22443">MKYLHSLSCRAGTWLCALAGACCVFGGGHAIAAQATSKPARGGEVWLAASNKTLDGMRGGFDIGAGLTVSFGVVRSIAINGNLLVTTSFNIADLSKITPAQAAFINQQVGTLNLIQNGPGNTVQPAATPATVATATGPVSPGSPAPGSANSASPTSVTLGTATLSTAPFNGAAFGTFIQNTLNNQNIQNQTVINASTNSLSMLKGMNWLNTLNSALSSAFGSR</sequence>
<evidence type="ECO:0000313" key="4">
    <source>
        <dbReference type="Proteomes" id="UP000316798"/>
    </source>
</evidence>
<keyword evidence="2" id="KW-0732">Signal</keyword>
<keyword evidence="4" id="KW-1185">Reference proteome</keyword>
<dbReference type="RefSeq" id="WP_142818074.1">
    <property type="nucleotide sequence ID" value="NZ_CP035503.1"/>
</dbReference>
<dbReference type="EMBL" id="CP035503">
    <property type="protein sequence ID" value="QDL36916.1"/>
    <property type="molecule type" value="Genomic_DNA"/>
</dbReference>
<evidence type="ECO:0000256" key="1">
    <source>
        <dbReference type="SAM" id="MobiDB-lite"/>
    </source>
</evidence>
<organism evidence="3 4">
    <name type="scientific">Rhodoferax sediminis</name>
    <dbReference type="NCBI Taxonomy" id="2509614"/>
    <lineage>
        <taxon>Bacteria</taxon>
        <taxon>Pseudomonadati</taxon>
        <taxon>Pseudomonadota</taxon>
        <taxon>Betaproteobacteria</taxon>
        <taxon>Burkholderiales</taxon>
        <taxon>Comamonadaceae</taxon>
        <taxon>Rhodoferax</taxon>
    </lineage>
</organism>
<feature type="signal peptide" evidence="2">
    <location>
        <begin position="1"/>
        <end position="32"/>
    </location>
</feature>
<dbReference type="KEGG" id="rhf:EUB48_06145"/>
<evidence type="ECO:0000256" key="2">
    <source>
        <dbReference type="SAM" id="SignalP"/>
    </source>
</evidence>
<name>A0A515D945_9BURK</name>
<feature type="region of interest" description="Disordered" evidence="1">
    <location>
        <begin position="132"/>
        <end position="154"/>
    </location>
</feature>
<accession>A0A515D945</accession>
<protein>
    <submittedName>
        <fullName evidence="3">Uncharacterized protein</fullName>
    </submittedName>
</protein>
<dbReference type="AlphaFoldDB" id="A0A515D945"/>
<feature type="chain" id="PRO_5021722067" evidence="2">
    <location>
        <begin position="33"/>
        <end position="223"/>
    </location>
</feature>
<dbReference type="PROSITE" id="PS51257">
    <property type="entry name" value="PROKAR_LIPOPROTEIN"/>
    <property type="match status" value="1"/>
</dbReference>
<evidence type="ECO:0000313" key="3">
    <source>
        <dbReference type="EMBL" id="QDL36916.1"/>
    </source>
</evidence>
<gene>
    <name evidence="3" type="ORF">EUB48_06145</name>
</gene>
<reference evidence="3 4" key="1">
    <citation type="submission" date="2019-01" db="EMBL/GenBank/DDBJ databases">
        <title>Genomic insights into a novel species Rhodoferax sp.</title>
        <authorList>
            <person name="Jin L."/>
        </authorList>
    </citation>
    <scope>NUCLEOTIDE SEQUENCE [LARGE SCALE GENOMIC DNA]</scope>
    <source>
        <strain evidence="3 4">CHu59-6-5</strain>
    </source>
</reference>